<dbReference type="GO" id="GO:0008270">
    <property type="term" value="F:zinc ion binding"/>
    <property type="evidence" value="ECO:0007669"/>
    <property type="project" value="InterPro"/>
</dbReference>
<feature type="region of interest" description="Disordered" evidence="1">
    <location>
        <begin position="1"/>
        <end position="21"/>
    </location>
</feature>
<gene>
    <name evidence="3" type="ORF">FJZ47_18325</name>
</gene>
<dbReference type="Gene3D" id="3.20.20.210">
    <property type="match status" value="1"/>
</dbReference>
<dbReference type="GO" id="GO:0009086">
    <property type="term" value="P:methionine biosynthetic process"/>
    <property type="evidence" value="ECO:0007669"/>
    <property type="project" value="InterPro"/>
</dbReference>
<dbReference type="InterPro" id="IPR038071">
    <property type="entry name" value="UROD/MetE-like_sf"/>
</dbReference>
<evidence type="ECO:0000256" key="1">
    <source>
        <dbReference type="SAM" id="MobiDB-lite"/>
    </source>
</evidence>
<sequence>MQRSTERILTSHTGSLPRPPDLTATLLALDTGTLPDPHAFDTRVRQAIAEVVQRQMDAGVDVVNDGEQGKVGYSTYVKHRLTGFDGESLTPARADWADFPQAAAQMERLTTIARPACNGPIAWKDRDAVQQDIARLRAALVGRQPADVFMTAASPGVIAHFLRNAYYPSREAYLARLVEVMKEEYDAITQAGFVLQIDCPDLAMGRHLAFPELSNAEFVKIAEANVEALNEALRDIPPDRLRLHLCWGNYEGPHHRDIPLQEILPVVLKARPQAISFEGANPRHEHEWAVWRNVTLPGDKILIPGVLDSTTNFIEHPEL</sequence>
<dbReference type="Pfam" id="PF01717">
    <property type="entry name" value="Meth_synt_2"/>
    <property type="match status" value="1"/>
</dbReference>
<dbReference type="Proteomes" id="UP000712673">
    <property type="component" value="Unassembled WGS sequence"/>
</dbReference>
<dbReference type="CDD" id="cd03311">
    <property type="entry name" value="CIMS_C_terminal_like"/>
    <property type="match status" value="1"/>
</dbReference>
<dbReference type="AlphaFoldDB" id="A0A938B3V3"/>
<reference evidence="3" key="1">
    <citation type="submission" date="2019-03" db="EMBL/GenBank/DDBJ databases">
        <title>Lake Tanganyika Metagenome-Assembled Genomes (MAGs).</title>
        <authorList>
            <person name="Tran P."/>
        </authorList>
    </citation>
    <scope>NUCLEOTIDE SEQUENCE</scope>
    <source>
        <strain evidence="3">K_DeepCast_65m_m2_066</strain>
    </source>
</reference>
<organism evidence="3 4">
    <name type="scientific">Tectimicrobiota bacterium</name>
    <dbReference type="NCBI Taxonomy" id="2528274"/>
    <lineage>
        <taxon>Bacteria</taxon>
        <taxon>Pseudomonadati</taxon>
        <taxon>Nitrospinota/Tectimicrobiota group</taxon>
        <taxon>Candidatus Tectimicrobiota</taxon>
    </lineage>
</organism>
<protein>
    <submittedName>
        <fullName evidence="3">Cobalamin-independent methionine synthase II family protein</fullName>
    </submittedName>
</protein>
<dbReference type="InterPro" id="IPR002629">
    <property type="entry name" value="Met_Synth_C/arc"/>
</dbReference>
<evidence type="ECO:0000313" key="3">
    <source>
        <dbReference type="EMBL" id="MBM3225736.1"/>
    </source>
</evidence>
<evidence type="ECO:0000313" key="4">
    <source>
        <dbReference type="Proteomes" id="UP000712673"/>
    </source>
</evidence>
<accession>A0A938B3V3</accession>
<evidence type="ECO:0000259" key="2">
    <source>
        <dbReference type="Pfam" id="PF01717"/>
    </source>
</evidence>
<feature type="domain" description="Cobalamin-independent methionine synthase MetE C-terminal/archaeal" evidence="2">
    <location>
        <begin position="10"/>
        <end position="83"/>
    </location>
</feature>
<comment type="caution">
    <text evidence="3">The sequence shown here is derived from an EMBL/GenBank/DDBJ whole genome shotgun (WGS) entry which is preliminary data.</text>
</comment>
<dbReference type="EMBL" id="VGLS01000671">
    <property type="protein sequence ID" value="MBM3225736.1"/>
    <property type="molecule type" value="Genomic_DNA"/>
</dbReference>
<proteinExistence type="predicted"/>
<feature type="non-terminal residue" evidence="3">
    <location>
        <position position="319"/>
    </location>
</feature>
<dbReference type="PANTHER" id="PTHR43844">
    <property type="entry name" value="METHIONINE SYNTHASE"/>
    <property type="match status" value="1"/>
</dbReference>
<dbReference type="PANTHER" id="PTHR43844:SF2">
    <property type="entry name" value="SYNTHASE, VITAMIN-B12 INDEPENDENT, PUTATIVE (AFU_ORTHOLOGUE AFUA_3G12060)-RELATED"/>
    <property type="match status" value="1"/>
</dbReference>
<dbReference type="SUPFAM" id="SSF51726">
    <property type="entry name" value="UROD/MetE-like"/>
    <property type="match status" value="1"/>
</dbReference>
<name>A0A938B3V3_UNCTE</name>
<dbReference type="GO" id="GO:0003871">
    <property type="term" value="F:5-methyltetrahydropteroyltriglutamate-homocysteine S-methyltransferase activity"/>
    <property type="evidence" value="ECO:0007669"/>
    <property type="project" value="InterPro"/>
</dbReference>